<evidence type="ECO:0000313" key="3">
    <source>
        <dbReference type="EMBL" id="RDC61571.1"/>
    </source>
</evidence>
<keyword evidence="4" id="KW-1185">Reference proteome</keyword>
<accession>A0A369Q9K9</accession>
<dbReference type="Pfam" id="PF13472">
    <property type="entry name" value="Lipase_GDSL_2"/>
    <property type="match status" value="1"/>
</dbReference>
<evidence type="ECO:0000259" key="2">
    <source>
        <dbReference type="Pfam" id="PF13472"/>
    </source>
</evidence>
<protein>
    <recommendedName>
        <fullName evidence="2">SGNH hydrolase-type esterase domain-containing protein</fullName>
    </recommendedName>
</protein>
<dbReference type="Proteomes" id="UP000253919">
    <property type="component" value="Unassembled WGS sequence"/>
</dbReference>
<feature type="domain" description="SGNH hydrolase-type esterase" evidence="2">
    <location>
        <begin position="43"/>
        <end position="221"/>
    </location>
</feature>
<dbReference type="SUPFAM" id="SSF52266">
    <property type="entry name" value="SGNH hydrolase"/>
    <property type="match status" value="1"/>
</dbReference>
<dbReference type="AlphaFoldDB" id="A0A369Q9K9"/>
<feature type="signal peptide" evidence="1">
    <location>
        <begin position="1"/>
        <end position="21"/>
    </location>
</feature>
<evidence type="ECO:0000313" key="4">
    <source>
        <dbReference type="Proteomes" id="UP000253919"/>
    </source>
</evidence>
<sequence length="237" mass="26298">MFLPRRIGGLLLLMVCLACNNKDTFMFPEPASPAVKAQYTYLALGDSYTIGESVATESRWTYFLANYLRQAGVDIANPTTIAHTGWTTAELQAAIRQSNTAITYDLVTLLIGVNNQYRGQSLETYRSEFRELLQTSVNFAAGKPGHVLVLSIPDWGVTPFAQGQNQTKITQEIEAFNAIAQEECVQAHITFVDITPVSRKAFQDDSYVAADNLHFSGKMYAEWAALAYPLAQEILKK</sequence>
<dbReference type="PANTHER" id="PTHR43784:SF2">
    <property type="entry name" value="GDSL-LIKE LIPASE_ACYLHYDROLASE, PUTATIVE (AFU_ORTHOLOGUE AFUA_2G00820)-RELATED"/>
    <property type="match status" value="1"/>
</dbReference>
<reference evidence="3 4" key="1">
    <citation type="submission" date="2018-04" db="EMBL/GenBank/DDBJ databases">
        <title>Adhaeribacter sp. HMF7616 genome sequencing and assembly.</title>
        <authorList>
            <person name="Kang H."/>
            <person name="Kang J."/>
            <person name="Cha I."/>
            <person name="Kim H."/>
            <person name="Joh K."/>
        </authorList>
    </citation>
    <scope>NUCLEOTIDE SEQUENCE [LARGE SCALE GENOMIC DNA]</scope>
    <source>
        <strain evidence="3 4">HMF7616</strain>
    </source>
</reference>
<feature type="chain" id="PRO_5016993506" description="SGNH hydrolase-type esterase domain-containing protein" evidence="1">
    <location>
        <begin position="22"/>
        <end position="237"/>
    </location>
</feature>
<comment type="caution">
    <text evidence="3">The sequence shown here is derived from an EMBL/GenBank/DDBJ whole genome shotgun (WGS) entry which is preliminary data.</text>
</comment>
<dbReference type="PANTHER" id="PTHR43784">
    <property type="entry name" value="GDSL-LIKE LIPASE/ACYLHYDROLASE, PUTATIVE (AFU_ORTHOLOGUE AFUA_2G00820)-RELATED"/>
    <property type="match status" value="1"/>
</dbReference>
<dbReference type="Gene3D" id="3.40.50.1110">
    <property type="entry name" value="SGNH hydrolase"/>
    <property type="match status" value="1"/>
</dbReference>
<dbReference type="InterPro" id="IPR013830">
    <property type="entry name" value="SGNH_hydro"/>
</dbReference>
<name>A0A369Q9K9_9BACT</name>
<dbReference type="InterPro" id="IPR053140">
    <property type="entry name" value="GDSL_Rv0518-like"/>
</dbReference>
<evidence type="ECO:0000256" key="1">
    <source>
        <dbReference type="SAM" id="SignalP"/>
    </source>
</evidence>
<dbReference type="CDD" id="cd01832">
    <property type="entry name" value="SGNH_hydrolase_like_1"/>
    <property type="match status" value="1"/>
</dbReference>
<organism evidence="3 4">
    <name type="scientific">Adhaeribacter pallidiroseus</name>
    <dbReference type="NCBI Taxonomy" id="2072847"/>
    <lineage>
        <taxon>Bacteria</taxon>
        <taxon>Pseudomonadati</taxon>
        <taxon>Bacteroidota</taxon>
        <taxon>Cytophagia</taxon>
        <taxon>Cytophagales</taxon>
        <taxon>Hymenobacteraceae</taxon>
        <taxon>Adhaeribacter</taxon>
    </lineage>
</organism>
<dbReference type="InterPro" id="IPR036514">
    <property type="entry name" value="SGNH_hydro_sf"/>
</dbReference>
<proteinExistence type="predicted"/>
<dbReference type="GO" id="GO:0016788">
    <property type="term" value="F:hydrolase activity, acting on ester bonds"/>
    <property type="evidence" value="ECO:0007669"/>
    <property type="project" value="UniProtKB-ARBA"/>
</dbReference>
<dbReference type="EMBL" id="QASA01000001">
    <property type="protein sequence ID" value="RDC61571.1"/>
    <property type="molecule type" value="Genomic_DNA"/>
</dbReference>
<gene>
    <name evidence="3" type="ORF">AHMF7616_00150</name>
</gene>
<keyword evidence="1" id="KW-0732">Signal</keyword>